<keyword evidence="10" id="KW-0735">Signal-anchor</keyword>
<keyword evidence="19" id="KW-1185">Reference proteome</keyword>
<dbReference type="InterPro" id="IPR035992">
    <property type="entry name" value="Ricin_B-like_lectins"/>
</dbReference>
<dbReference type="GO" id="GO:0046872">
    <property type="term" value="F:metal ion binding"/>
    <property type="evidence" value="ECO:0007669"/>
    <property type="project" value="UniProtKB-KW"/>
</dbReference>
<dbReference type="InterPro" id="IPR000772">
    <property type="entry name" value="Ricin_B_lectin"/>
</dbReference>
<name>A0A482WEK5_LAOST</name>
<dbReference type="PANTHER" id="PTHR11675">
    <property type="entry name" value="N-ACETYLGALACTOSAMINYLTRANSFERASE"/>
    <property type="match status" value="1"/>
</dbReference>
<gene>
    <name evidence="18" type="ORF">LSTR_LSTR012417</name>
</gene>
<keyword evidence="14 16" id="KW-1015">Disulfide bond</keyword>
<dbReference type="FunCoup" id="A0A482WEK5">
    <property type="interactions" value="287"/>
</dbReference>
<dbReference type="SMART" id="SM00458">
    <property type="entry name" value="RICIN"/>
    <property type="match status" value="1"/>
</dbReference>
<evidence type="ECO:0000256" key="2">
    <source>
        <dbReference type="ARBA" id="ARBA00004323"/>
    </source>
</evidence>
<keyword evidence="5 16" id="KW-0328">Glycosyltransferase</keyword>
<dbReference type="CDD" id="cd02510">
    <property type="entry name" value="pp-GalNAc-T"/>
    <property type="match status" value="1"/>
</dbReference>
<dbReference type="PANTHER" id="PTHR11675:SF43">
    <property type="entry name" value="POLYPEPTIDE N-ACETYLGALACTOSAMINYLTRANSFERASE 1"/>
    <property type="match status" value="1"/>
</dbReference>
<evidence type="ECO:0000313" key="19">
    <source>
        <dbReference type="Proteomes" id="UP000291343"/>
    </source>
</evidence>
<dbReference type="Pfam" id="PF00535">
    <property type="entry name" value="Glycos_transf_2"/>
    <property type="match status" value="1"/>
</dbReference>
<keyword evidence="7 16" id="KW-0812">Transmembrane</keyword>
<keyword evidence="6 16" id="KW-0808">Transferase</keyword>
<dbReference type="EC" id="2.4.1.-" evidence="16"/>
<keyword evidence="12 16" id="KW-0333">Golgi apparatus</keyword>
<comment type="subcellular location">
    <subcellularLocation>
        <location evidence="2 16">Golgi apparatus membrane</location>
        <topology evidence="2 16">Single-pass type II membrane protein</topology>
    </subcellularLocation>
</comment>
<evidence type="ECO:0000256" key="13">
    <source>
        <dbReference type="ARBA" id="ARBA00023136"/>
    </source>
</evidence>
<accession>A0A482WEK5</accession>
<evidence type="ECO:0000259" key="17">
    <source>
        <dbReference type="SMART" id="SM00458"/>
    </source>
</evidence>
<keyword evidence="9 16" id="KW-0430">Lectin</keyword>
<comment type="caution">
    <text evidence="18">The sequence shown here is derived from an EMBL/GenBank/DDBJ whole genome shotgun (WGS) entry which is preliminary data.</text>
</comment>
<dbReference type="Gene3D" id="3.90.550.10">
    <property type="entry name" value="Spore Coat Polysaccharide Biosynthesis Protein SpsA, Chain A"/>
    <property type="match status" value="1"/>
</dbReference>
<dbReference type="STRING" id="195883.A0A482WEK5"/>
<evidence type="ECO:0000256" key="1">
    <source>
        <dbReference type="ARBA" id="ARBA00001936"/>
    </source>
</evidence>
<dbReference type="FunFam" id="3.90.550.10:FF:000021">
    <property type="entry name" value="Polypeptide N-acetylgalactosaminyltransferase"/>
    <property type="match status" value="1"/>
</dbReference>
<dbReference type="EMBL" id="QKKF02037815">
    <property type="protein sequence ID" value="RZF31947.1"/>
    <property type="molecule type" value="Genomic_DNA"/>
</dbReference>
<evidence type="ECO:0000256" key="6">
    <source>
        <dbReference type="ARBA" id="ARBA00022679"/>
    </source>
</evidence>
<dbReference type="InParanoid" id="A0A482WEK5"/>
<dbReference type="SMR" id="A0A482WEK5"/>
<dbReference type="InterPro" id="IPR001173">
    <property type="entry name" value="Glyco_trans_2-like"/>
</dbReference>
<evidence type="ECO:0000256" key="12">
    <source>
        <dbReference type="ARBA" id="ARBA00023034"/>
    </source>
</evidence>
<dbReference type="PROSITE" id="PS50231">
    <property type="entry name" value="RICIN_B_LECTIN"/>
    <property type="match status" value="1"/>
</dbReference>
<evidence type="ECO:0000256" key="5">
    <source>
        <dbReference type="ARBA" id="ARBA00022676"/>
    </source>
</evidence>
<dbReference type="Pfam" id="PF00652">
    <property type="entry name" value="Ricin_B_lectin"/>
    <property type="match status" value="1"/>
</dbReference>
<evidence type="ECO:0000256" key="7">
    <source>
        <dbReference type="ARBA" id="ARBA00022692"/>
    </source>
</evidence>
<dbReference type="SUPFAM" id="SSF50370">
    <property type="entry name" value="Ricin B-like lectins"/>
    <property type="match status" value="1"/>
</dbReference>
<feature type="domain" description="Ricin B lectin" evidence="17">
    <location>
        <begin position="477"/>
        <end position="599"/>
    </location>
</feature>
<dbReference type="InterPro" id="IPR045885">
    <property type="entry name" value="GalNAc-T"/>
</dbReference>
<evidence type="ECO:0000256" key="10">
    <source>
        <dbReference type="ARBA" id="ARBA00022968"/>
    </source>
</evidence>
<keyword evidence="13 16" id="KW-0472">Membrane</keyword>
<dbReference type="Gene3D" id="2.80.10.50">
    <property type="match status" value="1"/>
</dbReference>
<evidence type="ECO:0000256" key="9">
    <source>
        <dbReference type="ARBA" id="ARBA00022734"/>
    </source>
</evidence>
<keyword evidence="15 16" id="KW-0464">Manganese</keyword>
<dbReference type="OrthoDB" id="416652at2759"/>
<dbReference type="UniPathway" id="UPA00378"/>
<evidence type="ECO:0000256" key="8">
    <source>
        <dbReference type="ARBA" id="ARBA00022723"/>
    </source>
</evidence>
<sequence>MNLFSSRRRKSIAIKISFSLVIVIVVWRWFVLGASRLGFYDEVKELEIQLPTTKIRWTPGKTVIKSILRAVGGRMPDGTFTIPINSSYENLIKIDESKIVYGLGNDGEAVILEGHEFFEGEASYKNEAFNLVVSNKIPLNRTIKDARHPMCSTLSYSSYLPSASVIIVFCNEAWSVLLRTIVSVMNQTPDKLLKEIILVDDFSDHDELHGKLEYYIKTRLPSKVKLFRLPERRGLIKARLAGAHAASADVLVFLDAHCEAGINWLEPLVQRILEGKNNVVVPIIDVIDDKTLEYQYNNVSYEFQIGGFNWNGHYTWIDIPSKELDRIHHSFTSPVRSPTMAGGLFAINREYFWEIGSYDKEMDLWGGENLEMSFRVWQCGGHLETVPCSRVGHIFRTFHPYKFPNDKDSHGINTVRLAEVWMDEYKRLFYLNRPDLRKIEYGNVSERLELRNSLQCKSFKWYLQNIYYDKFISDENVSAYGRVRGNDNMCLDNLQKEEEQDAPLGIYSCHSIIVGTQLFSLSLRGELRREYACAEVLDNNKVMMYKCHGGLNQKWTVTRFGYLKNVETELCLDSANLKSGDTLRVSRCRKLPSQLWKWDHYLETINQKEQL</sequence>
<evidence type="ECO:0000256" key="14">
    <source>
        <dbReference type="ARBA" id="ARBA00023157"/>
    </source>
</evidence>
<dbReference type="GO" id="GO:0030246">
    <property type="term" value="F:carbohydrate binding"/>
    <property type="evidence" value="ECO:0007669"/>
    <property type="project" value="UniProtKB-KW"/>
</dbReference>
<proteinExistence type="inferred from homology"/>
<evidence type="ECO:0000256" key="16">
    <source>
        <dbReference type="RuleBase" id="RU361242"/>
    </source>
</evidence>
<comment type="pathway">
    <text evidence="3 16">Protein modification; protein glycosylation.</text>
</comment>
<evidence type="ECO:0000256" key="11">
    <source>
        <dbReference type="ARBA" id="ARBA00022989"/>
    </source>
</evidence>
<keyword evidence="11 16" id="KW-1133">Transmembrane helix</keyword>
<evidence type="ECO:0000256" key="15">
    <source>
        <dbReference type="ARBA" id="ARBA00023211"/>
    </source>
</evidence>
<keyword evidence="8" id="KW-0479">Metal-binding</keyword>
<comment type="similarity">
    <text evidence="4 16">Belongs to the glycosyltransferase 2 family. GalNAc-T subfamily.</text>
</comment>
<reference evidence="18 19" key="1">
    <citation type="journal article" date="2017" name="Gigascience">
        <title>Genome sequence of the small brown planthopper, Laodelphax striatellus.</title>
        <authorList>
            <person name="Zhu J."/>
            <person name="Jiang F."/>
            <person name="Wang X."/>
            <person name="Yang P."/>
            <person name="Bao Y."/>
            <person name="Zhao W."/>
            <person name="Wang W."/>
            <person name="Lu H."/>
            <person name="Wang Q."/>
            <person name="Cui N."/>
            <person name="Li J."/>
            <person name="Chen X."/>
            <person name="Luo L."/>
            <person name="Yu J."/>
            <person name="Kang L."/>
            <person name="Cui F."/>
        </authorList>
    </citation>
    <scope>NUCLEOTIDE SEQUENCE [LARGE SCALE GENOMIC DNA]</scope>
    <source>
        <strain evidence="18">Lst14</strain>
    </source>
</reference>
<protein>
    <recommendedName>
        <fullName evidence="16">Polypeptide N-acetylgalactosaminyltransferase</fullName>
        <ecNumber evidence="16">2.4.1.-</ecNumber>
    </recommendedName>
    <alternativeName>
        <fullName evidence="16">Protein-UDP acetylgalactosaminyltransferase</fullName>
    </alternativeName>
</protein>
<dbReference type="GO" id="GO:0006493">
    <property type="term" value="P:protein O-linked glycosylation"/>
    <property type="evidence" value="ECO:0007669"/>
    <property type="project" value="TreeGrafter"/>
</dbReference>
<feature type="transmembrane region" description="Helical" evidence="16">
    <location>
        <begin position="12"/>
        <end position="30"/>
    </location>
</feature>
<organism evidence="18 19">
    <name type="scientific">Laodelphax striatellus</name>
    <name type="common">Small brown planthopper</name>
    <name type="synonym">Delphax striatella</name>
    <dbReference type="NCBI Taxonomy" id="195883"/>
    <lineage>
        <taxon>Eukaryota</taxon>
        <taxon>Metazoa</taxon>
        <taxon>Ecdysozoa</taxon>
        <taxon>Arthropoda</taxon>
        <taxon>Hexapoda</taxon>
        <taxon>Insecta</taxon>
        <taxon>Pterygota</taxon>
        <taxon>Neoptera</taxon>
        <taxon>Paraneoptera</taxon>
        <taxon>Hemiptera</taxon>
        <taxon>Auchenorrhyncha</taxon>
        <taxon>Fulgoroidea</taxon>
        <taxon>Delphacidae</taxon>
        <taxon>Criomorphinae</taxon>
        <taxon>Laodelphax</taxon>
    </lineage>
</organism>
<dbReference type="Proteomes" id="UP000291343">
    <property type="component" value="Unassembled WGS sequence"/>
</dbReference>
<dbReference type="AlphaFoldDB" id="A0A482WEK5"/>
<dbReference type="SUPFAM" id="SSF53448">
    <property type="entry name" value="Nucleotide-diphospho-sugar transferases"/>
    <property type="match status" value="1"/>
</dbReference>
<comment type="cofactor">
    <cofactor evidence="1 16">
        <name>Mn(2+)</name>
        <dbReference type="ChEBI" id="CHEBI:29035"/>
    </cofactor>
</comment>
<evidence type="ECO:0000256" key="4">
    <source>
        <dbReference type="ARBA" id="ARBA00005680"/>
    </source>
</evidence>
<dbReference type="GO" id="GO:0004653">
    <property type="term" value="F:polypeptide N-acetylgalactosaminyltransferase activity"/>
    <property type="evidence" value="ECO:0007669"/>
    <property type="project" value="UniProtKB-ARBA"/>
</dbReference>
<evidence type="ECO:0000256" key="3">
    <source>
        <dbReference type="ARBA" id="ARBA00004922"/>
    </source>
</evidence>
<dbReference type="GO" id="GO:0000139">
    <property type="term" value="C:Golgi membrane"/>
    <property type="evidence" value="ECO:0007669"/>
    <property type="project" value="UniProtKB-SubCell"/>
</dbReference>
<evidence type="ECO:0000313" key="18">
    <source>
        <dbReference type="EMBL" id="RZF31947.1"/>
    </source>
</evidence>
<dbReference type="InterPro" id="IPR029044">
    <property type="entry name" value="Nucleotide-diphossugar_trans"/>
</dbReference>